<keyword evidence="2" id="KW-0269">Exonuclease</keyword>
<feature type="domain" description="NurA" evidence="1">
    <location>
        <begin position="68"/>
        <end position="418"/>
    </location>
</feature>
<dbReference type="EMBL" id="CP007493">
    <property type="protein sequence ID" value="AJB42082.1"/>
    <property type="molecule type" value="Genomic_DNA"/>
</dbReference>
<reference evidence="3" key="1">
    <citation type="book" date="2010" name="EXTREMOPHILES" publisher="0:0-0">
        <title>Complete genome sequences of ten hyperthermophilic archaea reveal their metabolic capabilities and possible ecological roles.</title>
        <editorList>
            <person name="?"/>
        </editorList>
        <authorList>
            <person name="Ravin N.V."/>
            <person name="Mardanov A.V."/>
            <person name="Bonch-Osmolovskaya E.A."/>
            <person name="Skryabin K.G."/>
        </authorList>
    </citation>
    <scope>NUCLEOTIDE SEQUENCE [LARGE SCALE GENOMIC DNA]</scope>
    <source>
        <strain evidence="3">1505</strain>
    </source>
</reference>
<keyword evidence="2" id="KW-0378">Hydrolase</keyword>
<protein>
    <submittedName>
        <fullName evidence="2">Single-stranded exonuclease associated with Rad50/Mre11 complex</fullName>
    </submittedName>
</protein>
<sequence length="450" mass="51107">MLFLGNIYFHVNVAISVPRFADLLVEEVRKKREELARVIGGEGDLRNYYGELLRRVWMSDLSQDKIDGRVYGVDSSCDDIDVVGGGSILISRAIAVSLGGDEVRKLRLDAFFPRDIRDQEELKRLMREHLEHLAGLEAVERGAETVLIDGSLYARMTHVLREINIDGYEDFMFEYIETYAGFLREALKRNVAVVGVSKDSRSTVLKEELLMLKLRELVASLEPSVRETVLGLFGEIKRRPREALEGLRHLLKSGVSMEVYELFRNATSGAPDSKIIFSVGLGRGLSLPLQLSIEKVSARVFELVLSDSHEKLLGLLERVFPATKDKLGDSFQEKASRMIEALKSYPPIAVTYVVLEQRDDPIRVDVALKGKYPTRGESHFLEAIPEEMLKGLKSIAGLYAGPRSYNVLLLEADKRVRTTHDTMEMYHRLIMQELKTLVMHSRSDRRFFYP</sequence>
<evidence type="ECO:0000313" key="2">
    <source>
        <dbReference type="EMBL" id="AJB42082.1"/>
    </source>
</evidence>
<organism evidence="2 3">
    <name type="scientific">Thermofilum adornatum 1505</name>
    <dbReference type="NCBI Taxonomy" id="697581"/>
    <lineage>
        <taxon>Archaea</taxon>
        <taxon>Thermoproteota</taxon>
        <taxon>Thermoprotei</taxon>
        <taxon>Thermofilales</taxon>
        <taxon>Thermofilaceae</taxon>
        <taxon>Thermofilum</taxon>
    </lineage>
</organism>
<gene>
    <name evidence="2" type="ORF">TCARB_1034</name>
</gene>
<evidence type="ECO:0000313" key="3">
    <source>
        <dbReference type="Proteomes" id="UP000266720"/>
    </source>
</evidence>
<dbReference type="InterPro" id="IPR018977">
    <property type="entry name" value="NurA_domain"/>
</dbReference>
<evidence type="ECO:0000259" key="1">
    <source>
        <dbReference type="SMART" id="SM00933"/>
    </source>
</evidence>
<dbReference type="STRING" id="697581.TCARB_1034"/>
<dbReference type="Proteomes" id="UP000266720">
    <property type="component" value="Chromosome"/>
</dbReference>
<dbReference type="SMART" id="SM00933">
    <property type="entry name" value="NurA"/>
    <property type="match status" value="1"/>
</dbReference>
<dbReference type="Pfam" id="PF09376">
    <property type="entry name" value="NurA"/>
    <property type="match status" value="1"/>
</dbReference>
<keyword evidence="2" id="KW-0540">Nuclease</keyword>
<dbReference type="GO" id="GO:0004527">
    <property type="term" value="F:exonuclease activity"/>
    <property type="evidence" value="ECO:0007669"/>
    <property type="project" value="UniProtKB-KW"/>
</dbReference>
<dbReference type="AlphaFoldDB" id="A0A3G1A5K0"/>
<accession>A0A3G1A5K0</accession>
<dbReference type="KEGG" id="tcb:TCARB_1034"/>
<proteinExistence type="predicted"/>
<name>A0A3G1A5K0_9CREN</name>